<keyword evidence="3 6" id="KW-0560">Oxidoreductase</keyword>
<dbReference type="SUPFAM" id="SSF49482">
    <property type="entry name" value="Aromatic compound dioxygenase"/>
    <property type="match status" value="1"/>
</dbReference>
<dbReference type="eggNOG" id="COG3485">
    <property type="taxonomic scope" value="Bacteria"/>
</dbReference>
<organism evidence="6 7">
    <name type="scientific">Anaplasma marginale (strain Florida)</name>
    <dbReference type="NCBI Taxonomy" id="320483"/>
    <lineage>
        <taxon>Bacteria</taxon>
        <taxon>Pseudomonadati</taxon>
        <taxon>Pseudomonadota</taxon>
        <taxon>Alphaproteobacteria</taxon>
        <taxon>Rickettsiales</taxon>
        <taxon>Anaplasmataceae</taxon>
        <taxon>Anaplasma</taxon>
    </lineage>
</organism>
<name>B9KGL1_ANAMF</name>
<dbReference type="Proteomes" id="UP000007307">
    <property type="component" value="Chromosome"/>
</dbReference>
<dbReference type="PANTHER" id="PTHR33711:SF10">
    <property type="entry name" value="INTRADIOL RING-CLEAVAGE DIOXYGENASES DOMAIN-CONTAINING PROTEIN"/>
    <property type="match status" value="1"/>
</dbReference>
<dbReference type="STRING" id="320483.AMF_731"/>
<protein>
    <submittedName>
        <fullName evidence="6">Protocatechuate 3,4-dioxygenase (PcxB)</fullName>
        <ecNumber evidence="6">1.13.11.3</ecNumber>
    </submittedName>
</protein>
<evidence type="ECO:0000256" key="4">
    <source>
        <dbReference type="SAM" id="Phobius"/>
    </source>
</evidence>
<keyword evidence="2 6" id="KW-0223">Dioxygenase</keyword>
<reference evidence="6 7" key="1">
    <citation type="journal article" date="2009" name="BMC Genomics">
        <title>Conservation in the face of diversity: multistrain analysis of an intracellular bacterium.</title>
        <authorList>
            <person name="Dark M.J."/>
            <person name="Herndon D.R."/>
            <person name="Kappmeyer L.S."/>
            <person name="Gonzales M.P."/>
            <person name="Nordeen E."/>
            <person name="Palmer G.H."/>
            <person name="Knowles D.P. Jr."/>
            <person name="Brayton K.A."/>
        </authorList>
    </citation>
    <scope>NUCLEOTIDE SEQUENCE [LARGE SCALE GENOMIC DNA]</scope>
    <source>
        <strain evidence="6 7">Florida</strain>
    </source>
</reference>
<keyword evidence="7" id="KW-1185">Reference proteome</keyword>
<evidence type="ECO:0000313" key="7">
    <source>
        <dbReference type="Proteomes" id="UP000007307"/>
    </source>
</evidence>
<keyword evidence="4" id="KW-0812">Transmembrane</keyword>
<dbReference type="GO" id="GO:0018578">
    <property type="term" value="F:protocatechuate 3,4-dioxygenase activity"/>
    <property type="evidence" value="ECO:0007669"/>
    <property type="project" value="UniProtKB-EC"/>
</dbReference>
<proteinExistence type="inferred from homology"/>
<feature type="transmembrane region" description="Helical" evidence="4">
    <location>
        <begin position="37"/>
        <end position="56"/>
    </location>
</feature>
<accession>B9KGL1</accession>
<sequence length="271" mass="29115">MGFLRGVGTCGGVIVLCWGCWCAMGLVMREVRKLNKWFGGVFAGLAALLVCFSRGAGAVDPVIVNCVETPEIHDVSEMPNVFNLSNNLARKPGSPVVADGELVYIVGRVTDSKCHPLSNVSVFMWQADSRGVYNSGRVASSGEAAGSSGKPGEVKYDEHFNGSGKATTDNLGNFGFVTIMPGRHMGRSPRLHFLLKHQDFPELQTEMFFEGLGGSEDPGFSRIPASMRKLLTARLVDEGGETGVKVYEFNMTFAENFGPAQQNGNDINAAP</sequence>
<keyword evidence="4" id="KW-1133">Transmembrane helix</keyword>
<keyword evidence="4" id="KW-0472">Membrane</keyword>
<dbReference type="KEGG" id="amf:AMF_731"/>
<dbReference type="AlphaFoldDB" id="B9KGL1"/>
<feature type="transmembrane region" description="Helical" evidence="4">
    <location>
        <begin position="6"/>
        <end position="28"/>
    </location>
</feature>
<evidence type="ECO:0000256" key="2">
    <source>
        <dbReference type="ARBA" id="ARBA00022964"/>
    </source>
</evidence>
<dbReference type="InterPro" id="IPR050770">
    <property type="entry name" value="Intradiol_RC_Dioxygenase"/>
</dbReference>
<dbReference type="InterPro" id="IPR000627">
    <property type="entry name" value="Intradiol_dOase_C"/>
</dbReference>
<dbReference type="GO" id="GO:0008199">
    <property type="term" value="F:ferric iron binding"/>
    <property type="evidence" value="ECO:0007669"/>
    <property type="project" value="InterPro"/>
</dbReference>
<dbReference type="EC" id="1.13.11.3" evidence="6"/>
<dbReference type="InterPro" id="IPR039387">
    <property type="entry name" value="3_4-PCD"/>
</dbReference>
<evidence type="ECO:0000256" key="3">
    <source>
        <dbReference type="ARBA" id="ARBA00023002"/>
    </source>
</evidence>
<dbReference type="CDD" id="cd03459">
    <property type="entry name" value="3_4-PCD"/>
    <property type="match status" value="1"/>
</dbReference>
<dbReference type="Pfam" id="PF00775">
    <property type="entry name" value="Dioxygenase_C"/>
    <property type="match status" value="1"/>
</dbReference>
<evidence type="ECO:0000259" key="5">
    <source>
        <dbReference type="Pfam" id="PF00775"/>
    </source>
</evidence>
<evidence type="ECO:0000256" key="1">
    <source>
        <dbReference type="ARBA" id="ARBA00007825"/>
    </source>
</evidence>
<dbReference type="Gene3D" id="2.60.130.10">
    <property type="entry name" value="Aromatic compound dioxygenase"/>
    <property type="match status" value="1"/>
</dbReference>
<comment type="similarity">
    <text evidence="1">Belongs to the intradiol ring-cleavage dioxygenase family.</text>
</comment>
<dbReference type="InterPro" id="IPR015889">
    <property type="entry name" value="Intradiol_dOase_core"/>
</dbReference>
<evidence type="ECO:0000313" key="6">
    <source>
        <dbReference type="EMBL" id="ACM49565.1"/>
    </source>
</evidence>
<dbReference type="HOGENOM" id="CLU_089557_0_0_5"/>
<dbReference type="PANTHER" id="PTHR33711">
    <property type="entry name" value="DIOXYGENASE, PUTATIVE (AFU_ORTHOLOGUE AFUA_2G02910)-RELATED"/>
    <property type="match status" value="1"/>
</dbReference>
<feature type="domain" description="Intradiol ring-cleavage dioxygenases" evidence="5">
    <location>
        <begin position="99"/>
        <end position="211"/>
    </location>
</feature>
<gene>
    <name evidence="6" type="primary">pcxB</name>
    <name evidence="6" type="ordered locus">AMF_731</name>
</gene>
<dbReference type="EMBL" id="CP001079">
    <property type="protein sequence ID" value="ACM49565.1"/>
    <property type="molecule type" value="Genomic_DNA"/>
</dbReference>